<evidence type="ECO:0000256" key="1">
    <source>
        <dbReference type="SAM" id="MobiDB-lite"/>
    </source>
</evidence>
<protein>
    <recommendedName>
        <fullName evidence="4">Retrotransposon gag domain-containing protein</fullName>
    </recommendedName>
</protein>
<comment type="caution">
    <text evidence="2">The sequence shown here is derived from an EMBL/GenBank/DDBJ whole genome shotgun (WGS) entry which is preliminary data.</text>
</comment>
<accession>A0AAW0PCI4</accession>
<name>A0AAW0PCI4_9GOBI</name>
<dbReference type="Proteomes" id="UP001460270">
    <property type="component" value="Unassembled WGS sequence"/>
</dbReference>
<evidence type="ECO:0008006" key="4">
    <source>
        <dbReference type="Google" id="ProtNLM"/>
    </source>
</evidence>
<evidence type="ECO:0000313" key="3">
    <source>
        <dbReference type="Proteomes" id="UP001460270"/>
    </source>
</evidence>
<evidence type="ECO:0000313" key="2">
    <source>
        <dbReference type="EMBL" id="KAK7922816.1"/>
    </source>
</evidence>
<gene>
    <name evidence="2" type="ORF">WMY93_009718</name>
</gene>
<organism evidence="2 3">
    <name type="scientific">Mugilogobius chulae</name>
    <name type="common">yellowstripe goby</name>
    <dbReference type="NCBI Taxonomy" id="88201"/>
    <lineage>
        <taxon>Eukaryota</taxon>
        <taxon>Metazoa</taxon>
        <taxon>Chordata</taxon>
        <taxon>Craniata</taxon>
        <taxon>Vertebrata</taxon>
        <taxon>Euteleostomi</taxon>
        <taxon>Actinopterygii</taxon>
        <taxon>Neopterygii</taxon>
        <taxon>Teleostei</taxon>
        <taxon>Neoteleostei</taxon>
        <taxon>Acanthomorphata</taxon>
        <taxon>Gobiaria</taxon>
        <taxon>Gobiiformes</taxon>
        <taxon>Gobioidei</taxon>
        <taxon>Gobiidae</taxon>
        <taxon>Gobionellinae</taxon>
        <taxon>Mugilogobius</taxon>
    </lineage>
</organism>
<reference evidence="3" key="1">
    <citation type="submission" date="2024-04" db="EMBL/GenBank/DDBJ databases">
        <title>Salinicola lusitanus LLJ914,a marine bacterium isolated from the Okinawa Trough.</title>
        <authorList>
            <person name="Li J."/>
        </authorList>
    </citation>
    <scope>NUCLEOTIDE SEQUENCE [LARGE SCALE GENOMIC DNA]</scope>
</reference>
<dbReference type="AlphaFoldDB" id="A0AAW0PCI4"/>
<sequence length="371" mass="41524">MIPVCGNSLRDNMWKKEDDSPFKSGARAFEEHFPIRNVKVDLPSPFAGDGSQSFLAWVRQLEVAVQATVGGDVDVDAELVRILPTRLSKAAFLLWDSLSDRVKRDYAAVKEKLGGAFGQRQFMDRFRANLSARPRAAGESLEVYAADVCRLVAEAFPDYGIVARREEKFRRFLAGLDPALKAKCLEQGATDLEEALTVAERCENARDALQRDCVSNYMLNPSAADVSVRAVAATDGLHGTVDKLSKDIYAMRLEMKEMYEENQRLRKDYVDNRRVIGSGTAVSGHCECTCGEPGCQSRAAMQRTPGRSPERRFPPRSGYRETAQAPLSRPPQSRSPSPGWRVRREDGPWRRGVRFLQQHPSKEDEQQGNIN</sequence>
<keyword evidence="3" id="KW-1185">Reference proteome</keyword>
<proteinExistence type="predicted"/>
<dbReference type="EMBL" id="JBBPFD010000006">
    <property type="protein sequence ID" value="KAK7922816.1"/>
    <property type="molecule type" value="Genomic_DNA"/>
</dbReference>
<feature type="region of interest" description="Disordered" evidence="1">
    <location>
        <begin position="295"/>
        <end position="371"/>
    </location>
</feature>